<dbReference type="InterPro" id="IPR057326">
    <property type="entry name" value="KR_dom"/>
</dbReference>
<dbReference type="PROSITE" id="PS00061">
    <property type="entry name" value="ADH_SHORT"/>
    <property type="match status" value="1"/>
</dbReference>
<evidence type="ECO:0000313" key="4">
    <source>
        <dbReference type="EMBL" id="WXR72397.1"/>
    </source>
</evidence>
<dbReference type="GO" id="GO:0016491">
    <property type="term" value="F:oxidoreductase activity"/>
    <property type="evidence" value="ECO:0007669"/>
    <property type="project" value="UniProtKB-KW"/>
</dbReference>
<dbReference type="PRINTS" id="PR00080">
    <property type="entry name" value="SDRFAMILY"/>
</dbReference>
<dbReference type="EMBL" id="CP148753">
    <property type="protein sequence ID" value="WXR72397.1"/>
    <property type="molecule type" value="Genomic_DNA"/>
</dbReference>
<dbReference type="InterPro" id="IPR036291">
    <property type="entry name" value="NAD(P)-bd_dom_sf"/>
</dbReference>
<dbReference type="PANTHER" id="PTHR43639">
    <property type="entry name" value="OXIDOREDUCTASE, SHORT-CHAIN DEHYDROGENASE/REDUCTASE FAMILY (AFU_ORTHOLOGUE AFUA_5G02870)"/>
    <property type="match status" value="1"/>
</dbReference>
<keyword evidence="5" id="KW-1185">Reference proteome</keyword>
<dbReference type="InterPro" id="IPR020904">
    <property type="entry name" value="Sc_DH/Rdtase_CS"/>
</dbReference>
<gene>
    <name evidence="4" type="ORF">WHX56_22475</name>
</gene>
<dbReference type="NCBIfam" id="NF005559">
    <property type="entry name" value="PRK07231.1"/>
    <property type="match status" value="1"/>
</dbReference>
<evidence type="ECO:0000259" key="3">
    <source>
        <dbReference type="SMART" id="SM00822"/>
    </source>
</evidence>
<keyword evidence="2 4" id="KW-0560">Oxidoreductase</keyword>
<dbReference type="PRINTS" id="PR00081">
    <property type="entry name" value="GDHRDH"/>
</dbReference>
<protein>
    <submittedName>
        <fullName evidence="4">3-oxoacyl-ACP reductase family protein</fullName>
        <ecNumber evidence="4">1.1.1.-</ecNumber>
    </submittedName>
</protein>
<dbReference type="Pfam" id="PF13561">
    <property type="entry name" value="adh_short_C2"/>
    <property type="match status" value="1"/>
</dbReference>
<evidence type="ECO:0000256" key="1">
    <source>
        <dbReference type="ARBA" id="ARBA00006484"/>
    </source>
</evidence>
<comment type="similarity">
    <text evidence="1">Belongs to the short-chain dehydrogenases/reductases (SDR) family.</text>
</comment>
<reference evidence="4 5" key="1">
    <citation type="submission" date="2024-03" db="EMBL/GenBank/DDBJ databases">
        <title>Reference genomes for the five species model microbial community.</title>
        <authorList>
            <person name="Padfield D."/>
        </authorList>
    </citation>
    <scope>NUCLEOTIDE SEQUENCE [LARGE SCALE GENOMIC DNA]</scope>
    <source>
        <strain evidence="4 5">AB1</strain>
    </source>
</reference>
<dbReference type="PANTHER" id="PTHR43639:SF1">
    <property type="entry name" value="SHORT-CHAIN DEHYDROGENASE_REDUCTASE FAMILY PROTEIN"/>
    <property type="match status" value="1"/>
</dbReference>
<evidence type="ECO:0000256" key="2">
    <source>
        <dbReference type="ARBA" id="ARBA00023002"/>
    </source>
</evidence>
<dbReference type="EC" id="1.1.1.-" evidence="4"/>
<organism evidence="4 5">
    <name type="scientific">Achromobacter veterisilvae</name>
    <dbReference type="NCBI Taxonomy" id="2069367"/>
    <lineage>
        <taxon>Bacteria</taxon>
        <taxon>Pseudomonadati</taxon>
        <taxon>Pseudomonadota</taxon>
        <taxon>Betaproteobacteria</taxon>
        <taxon>Burkholderiales</taxon>
        <taxon>Alcaligenaceae</taxon>
        <taxon>Achromobacter</taxon>
    </lineage>
</organism>
<feature type="domain" description="Ketoreductase" evidence="3">
    <location>
        <begin position="6"/>
        <end position="188"/>
    </location>
</feature>
<dbReference type="SMART" id="SM00822">
    <property type="entry name" value="PKS_KR"/>
    <property type="match status" value="1"/>
</dbReference>
<dbReference type="InterPro" id="IPR002347">
    <property type="entry name" value="SDR_fam"/>
</dbReference>
<accession>A0ABZ2S094</accession>
<dbReference type="SUPFAM" id="SSF51735">
    <property type="entry name" value="NAD(P)-binding Rossmann-fold domains"/>
    <property type="match status" value="1"/>
</dbReference>
<dbReference type="RefSeq" id="WP_338879063.1">
    <property type="nucleotide sequence ID" value="NZ_CP148753.1"/>
</dbReference>
<dbReference type="Proteomes" id="UP001456224">
    <property type="component" value="Chromosome"/>
</dbReference>
<name>A0ABZ2S094_9BURK</name>
<sequence>MEFNNKVVVITGAGQGIGRAYAHEFSKAGAAVVVADLNIAAAQNVEAEIKAAGGRALAVQVDVADKASADALVAQTLAAFGSVDVLINNAAIFSTLKMKPFEEIDGDEWDRVMAVNARGVFFCAQAVAKPMRAKGYGKIINISSSVVVTGRANYAHYVASKGAVVALTRALATELGDDGINVNAISPHGIVTEVPRDTIKPEQWDAILSAQALKRKGDVSDMIGATMFLASDASKYITGQTLNVDAGLRFN</sequence>
<proteinExistence type="inferred from homology"/>
<evidence type="ECO:0000313" key="5">
    <source>
        <dbReference type="Proteomes" id="UP001456224"/>
    </source>
</evidence>
<dbReference type="Gene3D" id="3.40.50.720">
    <property type="entry name" value="NAD(P)-binding Rossmann-like Domain"/>
    <property type="match status" value="1"/>
</dbReference>